<dbReference type="PRINTS" id="PR00315">
    <property type="entry name" value="ELONGATNFCT"/>
</dbReference>
<keyword evidence="3 7" id="KW-0547">Nucleotide-binding</keyword>
<dbReference type="PROSITE" id="PS51722">
    <property type="entry name" value="G_TR_2"/>
    <property type="match status" value="1"/>
</dbReference>
<feature type="binding site" evidence="7">
    <location>
        <begin position="135"/>
        <end position="138"/>
    </location>
    <ligand>
        <name>GTP</name>
        <dbReference type="ChEBI" id="CHEBI:37565"/>
    </ligand>
</feature>
<dbReference type="InterPro" id="IPR000795">
    <property type="entry name" value="T_Tr_GTP-bd_dom"/>
</dbReference>
<dbReference type="FunFam" id="3.30.230.10:FF:000003">
    <property type="entry name" value="Elongation factor G"/>
    <property type="match status" value="1"/>
</dbReference>
<dbReference type="SUPFAM" id="SSF54980">
    <property type="entry name" value="EF-G C-terminal domain-like"/>
    <property type="match status" value="2"/>
</dbReference>
<dbReference type="HAMAP" id="MF_00054_B">
    <property type="entry name" value="EF_G_EF_2_B"/>
    <property type="match status" value="1"/>
</dbReference>
<keyword evidence="5 7" id="KW-0648">Protein biosynthesis</keyword>
<dbReference type="Pfam" id="PF03144">
    <property type="entry name" value="GTP_EFTU_D2"/>
    <property type="match status" value="1"/>
</dbReference>
<reference evidence="10" key="1">
    <citation type="submission" date="2016-09" db="EMBL/GenBank/DDBJ databases">
        <authorList>
            <person name="Varghese N."/>
            <person name="Submissions S."/>
        </authorList>
    </citation>
    <scope>NUCLEOTIDE SEQUENCE [LARGE SCALE GENOMIC DNA]</scope>
    <source>
        <strain evidence="10">S5</strain>
    </source>
</reference>
<evidence type="ECO:0000256" key="2">
    <source>
        <dbReference type="ARBA" id="ARBA00017872"/>
    </source>
</evidence>
<dbReference type="InterPro" id="IPR005225">
    <property type="entry name" value="Small_GTP-bd"/>
</dbReference>
<dbReference type="PANTHER" id="PTHR43261">
    <property type="entry name" value="TRANSLATION ELONGATION FACTOR G-RELATED"/>
    <property type="match status" value="1"/>
</dbReference>
<dbReference type="GO" id="GO:0005737">
    <property type="term" value="C:cytoplasm"/>
    <property type="evidence" value="ECO:0007669"/>
    <property type="project" value="UniProtKB-SubCell"/>
</dbReference>
<dbReference type="GO" id="GO:0032790">
    <property type="term" value="P:ribosome disassembly"/>
    <property type="evidence" value="ECO:0007669"/>
    <property type="project" value="TreeGrafter"/>
</dbReference>
<dbReference type="Gene3D" id="3.30.70.870">
    <property type="entry name" value="Elongation Factor G (Translational Gtpase), domain 3"/>
    <property type="match status" value="1"/>
</dbReference>
<dbReference type="InterPro" id="IPR027417">
    <property type="entry name" value="P-loop_NTPase"/>
</dbReference>
<comment type="function">
    <text evidence="7">Catalyzes the GTP-dependent ribosomal translocation step during translation elongation. During this step, the ribosome changes from the pre-translocational (PRE) to the post-translocational (POST) state as the newly formed A-site-bound peptidyl-tRNA and P-site-bound deacylated tRNA move to the P and E sites, respectively. Catalyzes the coordinated movement of the two tRNA molecules, the mRNA and conformational changes in the ribosome.</text>
</comment>
<dbReference type="InterPro" id="IPR009022">
    <property type="entry name" value="EFG_III"/>
</dbReference>
<keyword evidence="6 7" id="KW-0342">GTP-binding</keyword>
<dbReference type="InterPro" id="IPR004161">
    <property type="entry name" value="EFTu-like_2"/>
</dbReference>
<feature type="binding site" evidence="7">
    <location>
        <begin position="17"/>
        <end position="24"/>
    </location>
    <ligand>
        <name>GTP</name>
        <dbReference type="ChEBI" id="CHEBI:37565"/>
    </ligand>
</feature>
<dbReference type="InterPro" id="IPR047872">
    <property type="entry name" value="EFG_IV"/>
</dbReference>
<gene>
    <name evidence="7" type="primary">fusA</name>
    <name evidence="9" type="ORF">SAMN05421734_11070</name>
</gene>
<dbReference type="GO" id="GO:0005525">
    <property type="term" value="F:GTP binding"/>
    <property type="evidence" value="ECO:0007669"/>
    <property type="project" value="UniProtKB-UniRule"/>
</dbReference>
<dbReference type="NCBIfam" id="NF009381">
    <property type="entry name" value="PRK12740.1-5"/>
    <property type="match status" value="1"/>
</dbReference>
<dbReference type="PROSITE" id="PS00301">
    <property type="entry name" value="G_TR_1"/>
    <property type="match status" value="1"/>
</dbReference>
<dbReference type="CDD" id="cd01886">
    <property type="entry name" value="EF-G"/>
    <property type="match status" value="1"/>
</dbReference>
<dbReference type="NCBIfam" id="TIGR00484">
    <property type="entry name" value="EF-G"/>
    <property type="match status" value="1"/>
</dbReference>
<dbReference type="NCBIfam" id="TIGR00231">
    <property type="entry name" value="small_GTP"/>
    <property type="match status" value="1"/>
</dbReference>
<evidence type="ECO:0000259" key="8">
    <source>
        <dbReference type="PROSITE" id="PS51722"/>
    </source>
</evidence>
<evidence type="ECO:0000313" key="9">
    <source>
        <dbReference type="EMBL" id="SDC52113.1"/>
    </source>
</evidence>
<accession>A0A1G6M9C7</accession>
<dbReference type="Gene3D" id="3.30.70.240">
    <property type="match status" value="1"/>
</dbReference>
<comment type="subcellular location">
    <subcellularLocation>
        <location evidence="7">Cytoplasm</location>
    </subcellularLocation>
</comment>
<dbReference type="Pfam" id="PF00679">
    <property type="entry name" value="EFG_C"/>
    <property type="match status" value="1"/>
</dbReference>
<dbReference type="Gene3D" id="2.40.30.10">
    <property type="entry name" value="Translation factors"/>
    <property type="match status" value="1"/>
</dbReference>
<comment type="similarity">
    <text evidence="1 7">Belongs to the TRAFAC class translation factor GTPase superfamily. Classic translation factor GTPase family. EF-G/EF-2 subfamily.</text>
</comment>
<sequence length="692" mass="76457">MPREFSLEKTRNIGIMAHIDAGKTTATERILFYTGRIHKLGETHEGASQMDWMDQEQERGITITSAATTAEWKGHRINIIDTPGHVDFTVEVERSLRVLDGAVTVLDAQSGVEPQTETVWRQATTYGVPRIVFVNKMDKVGADFMYSVGTLTDRLGANAHPVQYPIGAEDDFEGIIDLLEMKAYFYEDDLGTRANATEIPDEYKDKADELRAGLVESVAELDEDLMMRYLEGEEISNEELRTAVRTATLSVEFYPVFCGSAFKNKGVQLLIDGVVDYLPSPIDIPPIEGHVPQTEEEVVRKADDNEPFSALAFKVATDPFVGKLTFFRVYSGTLKSGSYVKNSTKDKRERVGRILKMHANSREEVSEVFAGDIAGGVGLKDTGTGDTLCDEKSLVILESMEFPEPVISVAIEPKSKADQDKMSVALGKLAEEDPTFKTETNVETGQTIISGMGELHLDIIVDRLRREFKVDANVGAPQVSYRETFRGSAEVEGKFVRQSGGRGQYGHVWVKFEPNEEGAGFEFVNKIVGGVVPREYIPSVEQGIKESMQNGVVAGYPLIDVKATLYDGSYHDVDSNETAFKVAASMALKNAKNKCSPVLLEPMMKVEIVIPEEYMGDIMGDVTSRRGRVEGMEARGPAQVVNAFVPLSEMFGYATALRSNTQGRGAYTMTFDHYEEVPKSISEEIVKKNVGE</sequence>
<dbReference type="Pfam" id="PF00009">
    <property type="entry name" value="GTP_EFTU"/>
    <property type="match status" value="1"/>
</dbReference>
<keyword evidence="10" id="KW-1185">Reference proteome</keyword>
<dbReference type="CDD" id="cd16262">
    <property type="entry name" value="EFG_III"/>
    <property type="match status" value="1"/>
</dbReference>
<dbReference type="SMART" id="SM00889">
    <property type="entry name" value="EFG_IV"/>
    <property type="match status" value="1"/>
</dbReference>
<dbReference type="SUPFAM" id="SSF54211">
    <property type="entry name" value="Ribosomal protein S5 domain 2-like"/>
    <property type="match status" value="1"/>
</dbReference>
<dbReference type="InterPro" id="IPR020568">
    <property type="entry name" value="Ribosomal_Su5_D2-typ_SF"/>
</dbReference>
<dbReference type="InterPro" id="IPR041095">
    <property type="entry name" value="EFG_II"/>
</dbReference>
<dbReference type="Pfam" id="PF03764">
    <property type="entry name" value="EFG_IV"/>
    <property type="match status" value="1"/>
</dbReference>
<organism evidence="9 10">
    <name type="scientific">Pelagirhabdus alkalitolerans</name>
    <dbReference type="NCBI Taxonomy" id="1612202"/>
    <lineage>
        <taxon>Bacteria</taxon>
        <taxon>Bacillati</taxon>
        <taxon>Bacillota</taxon>
        <taxon>Bacilli</taxon>
        <taxon>Bacillales</taxon>
        <taxon>Bacillaceae</taxon>
        <taxon>Pelagirhabdus</taxon>
    </lineage>
</organism>
<evidence type="ECO:0000313" key="10">
    <source>
        <dbReference type="Proteomes" id="UP000242949"/>
    </source>
</evidence>
<evidence type="ECO:0000256" key="1">
    <source>
        <dbReference type="ARBA" id="ARBA00005870"/>
    </source>
</evidence>
<dbReference type="PANTHER" id="PTHR43261:SF1">
    <property type="entry name" value="RIBOSOME-RELEASING FACTOR 2, MITOCHONDRIAL"/>
    <property type="match status" value="1"/>
</dbReference>
<dbReference type="SUPFAM" id="SSF52540">
    <property type="entry name" value="P-loop containing nucleoside triphosphate hydrolases"/>
    <property type="match status" value="1"/>
</dbReference>
<dbReference type="CDD" id="cd01434">
    <property type="entry name" value="EFG_mtEFG1_IV"/>
    <property type="match status" value="1"/>
</dbReference>
<feature type="binding site" evidence="7">
    <location>
        <begin position="81"/>
        <end position="85"/>
    </location>
    <ligand>
        <name>GTP</name>
        <dbReference type="ChEBI" id="CHEBI:37565"/>
    </ligand>
</feature>
<evidence type="ECO:0000256" key="7">
    <source>
        <dbReference type="HAMAP-Rule" id="MF_00054"/>
    </source>
</evidence>
<dbReference type="FunFam" id="2.40.30.10:FF:000006">
    <property type="entry name" value="Elongation factor G"/>
    <property type="match status" value="1"/>
</dbReference>
<evidence type="ECO:0000256" key="6">
    <source>
        <dbReference type="ARBA" id="ARBA00023134"/>
    </source>
</evidence>
<dbReference type="InterPro" id="IPR009000">
    <property type="entry name" value="Transl_B-barrel_sf"/>
</dbReference>
<dbReference type="Proteomes" id="UP000242949">
    <property type="component" value="Unassembled WGS sequence"/>
</dbReference>
<dbReference type="InterPro" id="IPR014721">
    <property type="entry name" value="Ribsml_uS5_D2-typ_fold_subgr"/>
</dbReference>
<dbReference type="FunFam" id="3.30.70.240:FF:000001">
    <property type="entry name" value="Elongation factor G"/>
    <property type="match status" value="1"/>
</dbReference>
<keyword evidence="7" id="KW-0963">Cytoplasm</keyword>
<dbReference type="GO" id="GO:0003924">
    <property type="term" value="F:GTPase activity"/>
    <property type="evidence" value="ECO:0007669"/>
    <property type="project" value="InterPro"/>
</dbReference>
<dbReference type="InterPro" id="IPR031157">
    <property type="entry name" value="G_TR_CS"/>
</dbReference>
<dbReference type="FunFam" id="3.40.50.300:FF:000029">
    <property type="entry name" value="Elongation factor G"/>
    <property type="match status" value="1"/>
</dbReference>
<dbReference type="InterPro" id="IPR035647">
    <property type="entry name" value="EFG_III/V"/>
</dbReference>
<evidence type="ECO:0000256" key="3">
    <source>
        <dbReference type="ARBA" id="ARBA00022741"/>
    </source>
</evidence>
<dbReference type="EMBL" id="FMYI01000010">
    <property type="protein sequence ID" value="SDC52113.1"/>
    <property type="molecule type" value="Genomic_DNA"/>
</dbReference>
<evidence type="ECO:0000256" key="4">
    <source>
        <dbReference type="ARBA" id="ARBA00022768"/>
    </source>
</evidence>
<dbReference type="InterPro" id="IPR005517">
    <property type="entry name" value="Transl_elong_EFG/EF2_IV"/>
</dbReference>
<dbReference type="CDD" id="cd03713">
    <property type="entry name" value="EFG_mtEFG_C"/>
    <property type="match status" value="1"/>
</dbReference>
<dbReference type="SMART" id="SM00838">
    <property type="entry name" value="EFG_C"/>
    <property type="match status" value="1"/>
</dbReference>
<dbReference type="FunFam" id="3.30.70.870:FF:000001">
    <property type="entry name" value="Elongation factor G"/>
    <property type="match status" value="1"/>
</dbReference>
<protein>
    <recommendedName>
        <fullName evidence="2 7">Elongation factor G</fullName>
        <shortName evidence="7">EF-G</shortName>
    </recommendedName>
</protein>
<dbReference type="STRING" id="1612202.SAMN05421734_11070"/>
<dbReference type="OrthoDB" id="9804431at2"/>
<keyword evidence="4 7" id="KW-0251">Elongation factor</keyword>
<dbReference type="Gene3D" id="3.40.50.300">
    <property type="entry name" value="P-loop containing nucleotide triphosphate hydrolases"/>
    <property type="match status" value="1"/>
</dbReference>
<dbReference type="InterPro" id="IPR004540">
    <property type="entry name" value="Transl_elong_EFG/EF2"/>
</dbReference>
<dbReference type="RefSeq" id="WP_090796826.1">
    <property type="nucleotide sequence ID" value="NZ_FMYI01000010.1"/>
</dbReference>
<dbReference type="SUPFAM" id="SSF50447">
    <property type="entry name" value="Translation proteins"/>
    <property type="match status" value="1"/>
</dbReference>
<name>A0A1G6M9C7_9BACI</name>
<dbReference type="GO" id="GO:0003746">
    <property type="term" value="F:translation elongation factor activity"/>
    <property type="evidence" value="ECO:0007669"/>
    <property type="project" value="UniProtKB-UniRule"/>
</dbReference>
<proteinExistence type="inferred from homology"/>
<dbReference type="Pfam" id="PF14492">
    <property type="entry name" value="EFG_III"/>
    <property type="match status" value="1"/>
</dbReference>
<dbReference type="InterPro" id="IPR000640">
    <property type="entry name" value="EFG_V-like"/>
</dbReference>
<dbReference type="Gene3D" id="3.30.230.10">
    <property type="match status" value="1"/>
</dbReference>
<dbReference type="CDD" id="cd04088">
    <property type="entry name" value="EFG_mtEFG_II"/>
    <property type="match status" value="1"/>
</dbReference>
<feature type="domain" description="Tr-type G" evidence="8">
    <location>
        <begin position="8"/>
        <end position="282"/>
    </location>
</feature>
<dbReference type="InterPro" id="IPR035649">
    <property type="entry name" value="EFG_V"/>
</dbReference>
<dbReference type="NCBIfam" id="NF009379">
    <property type="entry name" value="PRK12740.1-3"/>
    <property type="match status" value="1"/>
</dbReference>
<evidence type="ECO:0000256" key="5">
    <source>
        <dbReference type="ARBA" id="ARBA00022917"/>
    </source>
</evidence>
<dbReference type="AlphaFoldDB" id="A0A1G6M9C7"/>